<keyword evidence="8" id="KW-0906">Nuclear pore complex</keyword>
<dbReference type="OMA" id="DIFRAPY"/>
<keyword evidence="4" id="KW-0813">Transport</keyword>
<feature type="region of interest" description="Disordered" evidence="14">
    <location>
        <begin position="168"/>
        <end position="191"/>
    </location>
</feature>
<dbReference type="Gene3D" id="1.20.5.170">
    <property type="match status" value="1"/>
</dbReference>
<protein>
    <recommendedName>
        <fullName evidence="10">Nucleoporin NSP1</fullName>
    </recommendedName>
    <alternativeName>
        <fullName evidence="11">Nuclear pore protein NSP1</fullName>
    </alternativeName>
    <alternativeName>
        <fullName evidence="12">Nucleoskeletal-like protein</fullName>
    </alternativeName>
</protein>
<dbReference type="InterPro" id="IPR026010">
    <property type="entry name" value="NSP1/NUP62"/>
</dbReference>
<evidence type="ECO:0000256" key="8">
    <source>
        <dbReference type="ARBA" id="ARBA00023132"/>
    </source>
</evidence>
<dbReference type="GeneID" id="93615592"/>
<evidence type="ECO:0000256" key="14">
    <source>
        <dbReference type="SAM" id="MobiDB-lite"/>
    </source>
</evidence>
<evidence type="ECO:0000256" key="13">
    <source>
        <dbReference type="SAM" id="Coils"/>
    </source>
</evidence>
<gene>
    <name evidence="16" type="ORF">RO3G_08621</name>
</gene>
<keyword evidence="17" id="KW-1185">Reference proteome</keyword>
<dbReference type="GO" id="GO:0006405">
    <property type="term" value="P:RNA export from nucleus"/>
    <property type="evidence" value="ECO:0007669"/>
    <property type="project" value="TreeGrafter"/>
</dbReference>
<keyword evidence="9" id="KW-0539">Nucleus</keyword>
<dbReference type="STRING" id="246409.I1C636"/>
<name>I1C636_RHIO9</name>
<evidence type="ECO:0000256" key="10">
    <source>
        <dbReference type="ARBA" id="ARBA00068864"/>
    </source>
</evidence>
<evidence type="ECO:0000256" key="9">
    <source>
        <dbReference type="ARBA" id="ARBA00023242"/>
    </source>
</evidence>
<dbReference type="InParanoid" id="I1C636"/>
<dbReference type="EMBL" id="CH476737">
    <property type="protein sequence ID" value="EIE83916.1"/>
    <property type="molecule type" value="Genomic_DNA"/>
</dbReference>
<organism evidence="16 17">
    <name type="scientific">Rhizopus delemar (strain RA 99-880 / ATCC MYA-4621 / FGSC 9543 / NRRL 43880)</name>
    <name type="common">Mucormycosis agent</name>
    <name type="synonym">Rhizopus arrhizus var. delemar</name>
    <dbReference type="NCBI Taxonomy" id="246409"/>
    <lineage>
        <taxon>Eukaryota</taxon>
        <taxon>Fungi</taxon>
        <taxon>Fungi incertae sedis</taxon>
        <taxon>Mucoromycota</taxon>
        <taxon>Mucoromycotina</taxon>
        <taxon>Mucoromycetes</taxon>
        <taxon>Mucorales</taxon>
        <taxon>Mucorineae</taxon>
        <taxon>Rhizopodaceae</taxon>
        <taxon>Rhizopus</taxon>
    </lineage>
</organism>
<evidence type="ECO:0000256" key="1">
    <source>
        <dbReference type="ARBA" id="ARBA00004567"/>
    </source>
</evidence>
<feature type="domain" description="Nucleoporin NSP1-like C-terminal" evidence="15">
    <location>
        <begin position="291"/>
        <end position="399"/>
    </location>
</feature>
<dbReference type="GO" id="GO:0051028">
    <property type="term" value="P:mRNA transport"/>
    <property type="evidence" value="ECO:0007669"/>
    <property type="project" value="UniProtKB-KW"/>
</dbReference>
<feature type="coiled-coil region" evidence="13">
    <location>
        <begin position="370"/>
        <end position="435"/>
    </location>
</feature>
<evidence type="ECO:0000256" key="5">
    <source>
        <dbReference type="ARBA" id="ARBA00022816"/>
    </source>
</evidence>
<keyword evidence="6" id="KW-0653">Protein transport</keyword>
<evidence type="ECO:0000256" key="4">
    <source>
        <dbReference type="ARBA" id="ARBA00022448"/>
    </source>
</evidence>
<evidence type="ECO:0000256" key="12">
    <source>
        <dbReference type="ARBA" id="ARBA00081079"/>
    </source>
</evidence>
<dbReference type="OrthoDB" id="344345at2759"/>
<dbReference type="VEuPathDB" id="FungiDB:RO3G_08621"/>
<dbReference type="PANTHER" id="PTHR12084">
    <property type="entry name" value="NUCLEAR PORE GLYCOPROTEIN P62-RELATED"/>
    <property type="match status" value="1"/>
</dbReference>
<accession>I1C636</accession>
<comment type="subcellular location">
    <subcellularLocation>
        <location evidence="2">Nucleus membrane</location>
        <topology evidence="2">Peripheral membrane protein</topology>
        <orientation evidence="2">Nucleoplasmic side</orientation>
    </subcellularLocation>
    <subcellularLocation>
        <location evidence="1">Nucleus</location>
        <location evidence="1">Nuclear pore complex</location>
    </subcellularLocation>
</comment>
<keyword evidence="7" id="KW-0811">Translocation</keyword>
<evidence type="ECO:0000256" key="11">
    <source>
        <dbReference type="ARBA" id="ARBA00078941"/>
    </source>
</evidence>
<dbReference type="Pfam" id="PF05064">
    <property type="entry name" value="Nsp1_C"/>
    <property type="match status" value="1"/>
</dbReference>
<keyword evidence="5" id="KW-0509">mRNA transport</keyword>
<reference evidence="16 17" key="1">
    <citation type="journal article" date="2009" name="PLoS Genet.">
        <title>Genomic analysis of the basal lineage fungus Rhizopus oryzae reveals a whole-genome duplication.</title>
        <authorList>
            <person name="Ma L.-J."/>
            <person name="Ibrahim A.S."/>
            <person name="Skory C."/>
            <person name="Grabherr M.G."/>
            <person name="Burger G."/>
            <person name="Butler M."/>
            <person name="Elias M."/>
            <person name="Idnurm A."/>
            <person name="Lang B.F."/>
            <person name="Sone T."/>
            <person name="Abe A."/>
            <person name="Calvo S.E."/>
            <person name="Corrochano L.M."/>
            <person name="Engels R."/>
            <person name="Fu J."/>
            <person name="Hansberg W."/>
            <person name="Kim J.-M."/>
            <person name="Kodira C.D."/>
            <person name="Koehrsen M.J."/>
            <person name="Liu B."/>
            <person name="Miranda-Saavedra D."/>
            <person name="O'Leary S."/>
            <person name="Ortiz-Castellanos L."/>
            <person name="Poulter R."/>
            <person name="Rodriguez-Romero J."/>
            <person name="Ruiz-Herrera J."/>
            <person name="Shen Y.-Q."/>
            <person name="Zeng Q."/>
            <person name="Galagan J."/>
            <person name="Birren B.W."/>
            <person name="Cuomo C.A."/>
            <person name="Wickes B.L."/>
        </authorList>
    </citation>
    <scope>NUCLEOTIDE SEQUENCE [LARGE SCALE GENOMIC DNA]</scope>
    <source>
        <strain evidence="17">RA 99-880 / ATCC MYA-4621 / FGSC 9543 / NRRL 43880</strain>
    </source>
</reference>
<dbReference type="GO" id="GO:0005543">
    <property type="term" value="F:phospholipid binding"/>
    <property type="evidence" value="ECO:0007669"/>
    <property type="project" value="TreeGrafter"/>
</dbReference>
<proteinExistence type="inferred from homology"/>
<dbReference type="Proteomes" id="UP000009138">
    <property type="component" value="Unassembled WGS sequence"/>
</dbReference>
<evidence type="ECO:0000256" key="2">
    <source>
        <dbReference type="ARBA" id="ARBA00004620"/>
    </source>
</evidence>
<dbReference type="FunFam" id="1.20.5.170:FF:000040">
    <property type="entry name" value="Nuclear pore glycoprotein p62"/>
    <property type="match status" value="1"/>
</dbReference>
<evidence type="ECO:0000313" key="17">
    <source>
        <dbReference type="Proteomes" id="UP000009138"/>
    </source>
</evidence>
<dbReference type="InterPro" id="IPR007758">
    <property type="entry name" value="Nucleoporin_NSP1_C"/>
</dbReference>
<comment type="similarity">
    <text evidence="3">Belongs to the nucleoporin NSP1/NUP62 family.</text>
</comment>
<feature type="compositionally biased region" description="Low complexity" evidence="14">
    <location>
        <begin position="231"/>
        <end position="257"/>
    </location>
</feature>
<evidence type="ECO:0000259" key="15">
    <source>
        <dbReference type="Pfam" id="PF05064"/>
    </source>
</evidence>
<dbReference type="GO" id="GO:0031965">
    <property type="term" value="C:nuclear membrane"/>
    <property type="evidence" value="ECO:0007669"/>
    <property type="project" value="UniProtKB-SubCell"/>
</dbReference>
<sequence length="498" mass="50691">MAFNFGANNTNKPATTGFGFGTTGKRKLVLKDNDLNNKLGTNNTAAPTTGFTFGSSTAAPSAGAFGTTSSAPATSGGFGGFGTNTSTAGGFGGFGATTSAPASTGFNLAASSTPAPSTATSAPSFGGFGTTSTTGTAGFGGFGTAASKPATGFGAAATTTTPATTGFSFGASSTPASTGTTPATSTPSTGFGFGASNTATSAAATPATSAPSTGFGFGVSTTTSKPSFSFGASAAATPSSATATAPASTTTTATGTTSTGGFGGFGQKTTATQPTATTGQQPALTTQPTVSKPASVPTPSTLKNKTMEDILNLWTRELEKQTKDFHTQASQVAQWDQQLIENGNKIATLHENVKKVEVIQTEIDENLGYINTQQEELSSLLDQYEKQIKDVFNDSNLQQPMQSADIQREKAYGLAESLNSQLDDVNRNLNIMVEEINRMGSSKQASADEDDVVGQIVQILNSHLSSLQWIDTHSTELQAKIQEVSKMHGDIASNVHFN</sequence>
<dbReference type="PANTHER" id="PTHR12084:SF0">
    <property type="entry name" value="NUCLEAR PORE GLYCOPROTEIN P62"/>
    <property type="match status" value="1"/>
</dbReference>
<evidence type="ECO:0000313" key="16">
    <source>
        <dbReference type="EMBL" id="EIE83916.1"/>
    </source>
</evidence>
<keyword evidence="13" id="KW-0175">Coiled coil</keyword>
<dbReference type="GO" id="GO:0006606">
    <property type="term" value="P:protein import into nucleus"/>
    <property type="evidence" value="ECO:0007669"/>
    <property type="project" value="TreeGrafter"/>
</dbReference>
<dbReference type="eggNOG" id="KOG2196">
    <property type="taxonomic scope" value="Eukaryota"/>
</dbReference>
<evidence type="ECO:0000256" key="3">
    <source>
        <dbReference type="ARBA" id="ARBA00005911"/>
    </source>
</evidence>
<dbReference type="AlphaFoldDB" id="I1C636"/>
<feature type="compositionally biased region" description="Low complexity" evidence="14">
    <location>
        <begin position="267"/>
        <end position="289"/>
    </location>
</feature>
<dbReference type="GO" id="GO:0044613">
    <property type="term" value="C:nuclear pore central transport channel"/>
    <property type="evidence" value="ECO:0007669"/>
    <property type="project" value="TreeGrafter"/>
</dbReference>
<dbReference type="GO" id="GO:0017056">
    <property type="term" value="F:structural constituent of nuclear pore"/>
    <property type="evidence" value="ECO:0007669"/>
    <property type="project" value="InterPro"/>
</dbReference>
<evidence type="ECO:0000256" key="6">
    <source>
        <dbReference type="ARBA" id="ARBA00022927"/>
    </source>
</evidence>
<evidence type="ECO:0000256" key="7">
    <source>
        <dbReference type="ARBA" id="ARBA00023010"/>
    </source>
</evidence>
<dbReference type="RefSeq" id="XP_067519312.1">
    <property type="nucleotide sequence ID" value="XM_067663211.1"/>
</dbReference>
<feature type="region of interest" description="Disordered" evidence="14">
    <location>
        <begin position="231"/>
        <end position="302"/>
    </location>
</feature>